<sequence>MPGAGAQRLEGLGGFGVALARPYAVGMLVERLVVEVGVGLAVGVPGGEDLRAVRQVVVEMPQDVGVRGRGGADGGSSCRFSGRRQSVRRRSAVGAGIGLLGRPVAHQRRARATSAGV</sequence>
<proteinExistence type="predicted"/>
<feature type="region of interest" description="Disordered" evidence="1">
    <location>
        <begin position="67"/>
        <end position="89"/>
    </location>
</feature>
<reference evidence="2 3" key="1">
    <citation type="submission" date="2015-01" db="EMBL/GenBank/DDBJ databases">
        <title>Enhanced salinomycin production by adjusting the supply of polyketide extender units in Streptomyce albus DSM 41398.</title>
        <authorList>
            <person name="Lu C."/>
        </authorList>
    </citation>
    <scope>NUCLEOTIDE SEQUENCE [LARGE SCALE GENOMIC DNA]</scope>
    <source>
        <strain evidence="3">ATCC 21838 / DSM 41398 / FERM P-419 / JCM 4703 / NBRC 107858</strain>
    </source>
</reference>
<dbReference type="Proteomes" id="UP000031523">
    <property type="component" value="Chromosome"/>
</dbReference>
<protein>
    <submittedName>
        <fullName evidence="2">Uncharacterized protein</fullName>
    </submittedName>
</protein>
<organism evidence="2 3">
    <name type="scientific">Streptomyces albus (strain ATCC 21838 / DSM 41398 / FERM P-419 / JCM 4703 / NBRC 107858)</name>
    <dbReference type="NCBI Taxonomy" id="1081613"/>
    <lineage>
        <taxon>Bacteria</taxon>
        <taxon>Bacillati</taxon>
        <taxon>Actinomycetota</taxon>
        <taxon>Actinomycetes</taxon>
        <taxon>Kitasatosporales</taxon>
        <taxon>Streptomycetaceae</taxon>
        <taxon>Streptomyces</taxon>
    </lineage>
</organism>
<evidence type="ECO:0000313" key="2">
    <source>
        <dbReference type="EMBL" id="AJE87406.1"/>
    </source>
</evidence>
<evidence type="ECO:0000313" key="3">
    <source>
        <dbReference type="Proteomes" id="UP000031523"/>
    </source>
</evidence>
<gene>
    <name evidence="2" type="ORF">SLNWT_7030</name>
</gene>
<dbReference type="AlphaFoldDB" id="A0A0B5F996"/>
<dbReference type="KEGG" id="sals:SLNWT_7030"/>
<name>A0A0B5F996_STRA4</name>
<keyword evidence="3" id="KW-1185">Reference proteome</keyword>
<accession>A0A0B5F996</accession>
<evidence type="ECO:0000256" key="1">
    <source>
        <dbReference type="SAM" id="MobiDB-lite"/>
    </source>
</evidence>
<dbReference type="EMBL" id="CP010519">
    <property type="protein sequence ID" value="AJE87406.1"/>
    <property type="molecule type" value="Genomic_DNA"/>
</dbReference>